<dbReference type="eggNOG" id="COG3106">
    <property type="taxonomic scope" value="Bacteria"/>
</dbReference>
<dbReference type="Proteomes" id="UP000022447">
    <property type="component" value="Unassembled WGS sequence"/>
</dbReference>
<dbReference type="OrthoDB" id="9777645at2"/>
<evidence type="ECO:0000313" key="1">
    <source>
        <dbReference type="EMBL" id="ETX14001.1"/>
    </source>
</evidence>
<evidence type="ECO:0008006" key="3">
    <source>
        <dbReference type="Google" id="ProtNLM"/>
    </source>
</evidence>
<dbReference type="PATRIC" id="fig|1449350.3.peg.2873"/>
<dbReference type="PANTHER" id="PTHR38605:SF1">
    <property type="entry name" value="ATPASE"/>
    <property type="match status" value="1"/>
</dbReference>
<gene>
    <name evidence="1" type="ORF">OCH239_05965</name>
</gene>
<dbReference type="AlphaFoldDB" id="X7EFL4"/>
<dbReference type="InterPro" id="IPR007413">
    <property type="entry name" value="YcjX-like"/>
</dbReference>
<proteinExistence type="predicted"/>
<organism evidence="1 2">
    <name type="scientific">Roseivivax halodurans JCM 10272</name>
    <dbReference type="NCBI Taxonomy" id="1449350"/>
    <lineage>
        <taxon>Bacteria</taxon>
        <taxon>Pseudomonadati</taxon>
        <taxon>Pseudomonadota</taxon>
        <taxon>Alphaproteobacteria</taxon>
        <taxon>Rhodobacterales</taxon>
        <taxon>Roseobacteraceae</taxon>
        <taxon>Roseivivax</taxon>
    </lineage>
</organism>
<dbReference type="PANTHER" id="PTHR38605">
    <property type="entry name" value="ATPASE-RELATED"/>
    <property type="match status" value="1"/>
</dbReference>
<reference evidence="1 2" key="1">
    <citation type="submission" date="2014-01" db="EMBL/GenBank/DDBJ databases">
        <title>Roseivivax halodurans JCM 10272 Genome Sequencing.</title>
        <authorList>
            <person name="Lai Q."/>
            <person name="Li G."/>
            <person name="Shao Z."/>
        </authorList>
    </citation>
    <scope>NUCLEOTIDE SEQUENCE [LARGE SCALE GENOMIC DNA]</scope>
    <source>
        <strain evidence="1 2">JCM 10272</strain>
    </source>
</reference>
<protein>
    <recommendedName>
        <fullName evidence="3">ATP/GTP-binding protein</fullName>
    </recommendedName>
</protein>
<comment type="caution">
    <text evidence="1">The sequence shown here is derived from an EMBL/GenBank/DDBJ whole genome shotgun (WGS) entry which is preliminary data.</text>
</comment>
<dbReference type="PIRSF" id="PIRSF019381">
    <property type="entry name" value="YcjX"/>
    <property type="match status" value="1"/>
</dbReference>
<dbReference type="STRING" id="1449350.OCH239_05965"/>
<dbReference type="EMBL" id="JALZ01000015">
    <property type="protein sequence ID" value="ETX14001.1"/>
    <property type="molecule type" value="Genomic_DNA"/>
</dbReference>
<accession>X7EFL4</accession>
<evidence type="ECO:0000313" key="2">
    <source>
        <dbReference type="Proteomes" id="UP000022447"/>
    </source>
</evidence>
<keyword evidence="2" id="KW-1185">Reference proteome</keyword>
<dbReference type="RefSeq" id="WP_037263847.1">
    <property type="nucleotide sequence ID" value="NZ_JALZ01000015.1"/>
</dbReference>
<sequence length="470" mass="52450">MILGDIADRITRGVEGLTGSVSETFREPVVRLGVTGLSRAGKTVFITSLVSNLMDRGRMPQLRAASEGRIEASFLQPQPDDTLPRFDYERHLAALTAEQPHWPESTRAVSELRLSMRVRPNGFFAGFQGARNVHLDIVDYPGEWLLDLSLLEKSYADWSRETLDRLEKREIAQAYLERARAEDANGQLEEPRAKALAEAYTDYLNTAREAGYSDCTPGRFLLPGDLAGSPVLTFAPLPPIDSAHRRSLWREFERRFEAYKSRVVKPFFRDHFAKIDRQIVLVDALGAIHAGPAAVEDLRRTMADILGAFRPGRNAFLSQILMGKRVEKILFAATKADHLHHTQHPYLTALMQAMTREAADRAQFAGAETSAMAIAALRATVEETREHHGRELHCVRGTLANGKSAAFYPGDLPRDPHKLLGPARDGAEKWLDDDYGIMTFSPAKLSLRPGEGPPHIRLDRAAQFLIGDRL</sequence>
<name>X7EFL4_9RHOB</name>
<dbReference type="Pfam" id="PF04317">
    <property type="entry name" value="DUF463"/>
    <property type="match status" value="1"/>
</dbReference>